<dbReference type="EMBL" id="JPRF03000002">
    <property type="protein sequence ID" value="OEV39105.1"/>
    <property type="molecule type" value="Genomic_DNA"/>
</dbReference>
<dbReference type="KEGG" id="kau:B6264_30925"/>
<dbReference type="OrthoDB" id="4249759at2"/>
<dbReference type="AlphaFoldDB" id="A0A1E7NEP6"/>
<dbReference type="EMBL" id="BMUB01000033">
    <property type="protein sequence ID" value="GGV04365.1"/>
    <property type="molecule type" value="Genomic_DNA"/>
</dbReference>
<dbReference type="GeneID" id="97489775"/>
<evidence type="ECO:0000313" key="3">
    <source>
        <dbReference type="Proteomes" id="UP000037395"/>
    </source>
</evidence>
<sequence>MDDEPLSEWAQRRNRRLRPVGARRDVTTAAAHVDPTAPRLIQEWDGHAWVPIALTDEPLTTAVATGPGRHRRP</sequence>
<keyword evidence="3" id="KW-1185">Reference proteome</keyword>
<evidence type="ECO:0000313" key="1">
    <source>
        <dbReference type="EMBL" id="GGV04365.1"/>
    </source>
</evidence>
<reference evidence="1" key="5">
    <citation type="submission" date="2020-09" db="EMBL/GenBank/DDBJ databases">
        <authorList>
            <person name="Sun Q."/>
            <person name="Ohkuma M."/>
        </authorList>
    </citation>
    <scope>NUCLEOTIDE SEQUENCE</scope>
    <source>
        <strain evidence="1">JCM 4434</strain>
    </source>
</reference>
<dbReference type="Pfam" id="PF19565">
    <property type="entry name" value="DUF6087"/>
    <property type="match status" value="1"/>
</dbReference>
<name>A0A1E7NEP6_KITAU</name>
<reference evidence="2 3" key="2">
    <citation type="submission" date="2014-07" db="EMBL/GenBank/DDBJ databases">
        <authorList>
            <person name="Zhang J.E."/>
            <person name="Yang H."/>
            <person name="Guo J."/>
            <person name="Deng Z."/>
            <person name="Luo H."/>
            <person name="Luo M."/>
            <person name="Zhao B."/>
        </authorList>
    </citation>
    <scope>NUCLEOTIDE SEQUENCE [LARGE SCALE GENOMIC DNA]</scope>
    <source>
        <strain evidence="2">ATCC 10762</strain>
        <strain evidence="3">ATCC 10762 / DSM 40127 / CCM 3239 / JCM 4008 / LMG 5968 / NBRC 12843 / NCIMB 8234 / A-377</strain>
    </source>
</reference>
<dbReference type="Proteomes" id="UP000037395">
    <property type="component" value="Unassembled WGS sequence"/>
</dbReference>
<dbReference type="RefSeq" id="WP_043481403.1">
    <property type="nucleotide sequence ID" value="NZ_BMUB01000033.1"/>
</dbReference>
<dbReference type="InterPro" id="IPR045733">
    <property type="entry name" value="DUF6087"/>
</dbReference>
<evidence type="ECO:0000313" key="4">
    <source>
        <dbReference type="Proteomes" id="UP000610124"/>
    </source>
</evidence>
<dbReference type="Proteomes" id="UP000610124">
    <property type="component" value="Unassembled WGS sequence"/>
</dbReference>
<comment type="caution">
    <text evidence="2">The sequence shown here is derived from an EMBL/GenBank/DDBJ whole genome shotgun (WGS) entry which is preliminary data.</text>
</comment>
<organism evidence="2 3">
    <name type="scientific">Kitasatospora aureofaciens</name>
    <name type="common">Streptomyces aureofaciens</name>
    <dbReference type="NCBI Taxonomy" id="1894"/>
    <lineage>
        <taxon>Bacteria</taxon>
        <taxon>Bacillati</taxon>
        <taxon>Actinomycetota</taxon>
        <taxon>Actinomycetes</taxon>
        <taxon>Kitasatosporales</taxon>
        <taxon>Streptomycetaceae</taxon>
        <taxon>Kitasatospora</taxon>
    </lineage>
</organism>
<proteinExistence type="predicted"/>
<gene>
    <name evidence="1" type="ORF">GCM10010502_68840</name>
    <name evidence="2" type="ORF">HS99_0018650</name>
</gene>
<accession>A0A8H9I047</accession>
<reference evidence="1 4" key="1">
    <citation type="journal article" date="2014" name="Int. J. Syst. Evol. Microbiol.">
        <title>Complete genome sequence of Corynebacterium casei LMG S-19264T (=DSM 44701T), isolated from a smear-ripened cheese.</title>
        <authorList>
            <consortium name="US DOE Joint Genome Institute (JGI-PGF)"/>
            <person name="Walter F."/>
            <person name="Albersmeier A."/>
            <person name="Kalinowski J."/>
            <person name="Ruckert C."/>
        </authorList>
    </citation>
    <scope>NUCLEOTIDE SEQUENCE [LARGE SCALE GENOMIC DNA]</scope>
    <source>
        <strain evidence="1 4">JCM 4434</strain>
    </source>
</reference>
<reference evidence="2" key="3">
    <citation type="submission" date="2016-08" db="EMBL/GenBank/DDBJ databases">
        <title>Sequencing, Assembly and Comparative Genomics of S. aureofaciens ATCC 10762.</title>
        <authorList>
            <person name="Gradnigo J.S."/>
            <person name="Johnson N."/>
            <person name="Somerville G.A."/>
        </authorList>
    </citation>
    <scope>NUCLEOTIDE SEQUENCE [LARGE SCALE GENOMIC DNA]</scope>
    <source>
        <strain evidence="2">ATCC 10762</strain>
    </source>
</reference>
<accession>A0A1E7NEP6</accession>
<reference evidence="3" key="4">
    <citation type="submission" date="2016-08" db="EMBL/GenBank/DDBJ databases">
        <title>Sequencing, assembly and comparative genomics of S. aureofaciens ATCC 10762.</title>
        <authorList>
            <person name="Gradnigo J.S."/>
            <person name="Johnson N."/>
            <person name="Somerville G.A."/>
        </authorList>
    </citation>
    <scope>NUCLEOTIDE SEQUENCE [LARGE SCALE GENOMIC DNA]</scope>
    <source>
        <strain evidence="3">ATCC 10762 / DSM 40127 / CCM 3239 / JCM 4008 / LMG 5968 / NBRC 12843 / NCIMB 8234 / A-377</strain>
    </source>
</reference>
<protein>
    <submittedName>
        <fullName evidence="2">Uncharacterized protein</fullName>
    </submittedName>
</protein>
<evidence type="ECO:0000313" key="2">
    <source>
        <dbReference type="EMBL" id="OEV39105.1"/>
    </source>
</evidence>